<feature type="region of interest" description="Disordered" evidence="1">
    <location>
        <begin position="83"/>
        <end position="106"/>
    </location>
</feature>
<dbReference type="GO" id="GO:0046856">
    <property type="term" value="P:phosphatidylinositol dephosphorylation"/>
    <property type="evidence" value="ECO:0007669"/>
    <property type="project" value="InterPro"/>
</dbReference>
<dbReference type="Proteomes" id="UP000078544">
    <property type="component" value="Unassembled WGS sequence"/>
</dbReference>
<evidence type="ECO:0000259" key="4">
    <source>
        <dbReference type="SMART" id="SM00128"/>
    </source>
</evidence>
<feature type="compositionally biased region" description="Low complexity" evidence="1">
    <location>
        <begin position="96"/>
        <end position="106"/>
    </location>
</feature>
<reference evidence="5 6" key="1">
    <citation type="journal article" date="2016" name="Genome Biol. Evol.">
        <title>Divergent and convergent evolution of fungal pathogenicity.</title>
        <authorList>
            <person name="Shang Y."/>
            <person name="Xiao G."/>
            <person name="Zheng P."/>
            <person name="Cen K."/>
            <person name="Zhan S."/>
            <person name="Wang C."/>
        </authorList>
    </citation>
    <scope>NUCLEOTIDE SEQUENCE [LARGE SCALE GENOMIC DNA]</scope>
    <source>
        <strain evidence="5 6">RCEF 2490</strain>
    </source>
</reference>
<dbReference type="Gene3D" id="3.60.10.10">
    <property type="entry name" value="Endonuclease/exonuclease/phosphatase"/>
    <property type="match status" value="1"/>
</dbReference>
<evidence type="ECO:0000313" key="6">
    <source>
        <dbReference type="Proteomes" id="UP000078544"/>
    </source>
</evidence>
<keyword evidence="2" id="KW-0812">Transmembrane</keyword>
<comment type="caution">
    <text evidence="5">The sequence shown here is derived from an EMBL/GenBank/DDBJ whole genome shotgun (WGS) entry which is preliminary data.</text>
</comment>
<feature type="transmembrane region" description="Helical" evidence="2">
    <location>
        <begin position="470"/>
        <end position="488"/>
    </location>
</feature>
<keyword evidence="2" id="KW-0472">Membrane</keyword>
<organism evidence="5 6">
    <name type="scientific">Moelleriella libera RCEF 2490</name>
    <dbReference type="NCBI Taxonomy" id="1081109"/>
    <lineage>
        <taxon>Eukaryota</taxon>
        <taxon>Fungi</taxon>
        <taxon>Dikarya</taxon>
        <taxon>Ascomycota</taxon>
        <taxon>Pezizomycotina</taxon>
        <taxon>Sordariomycetes</taxon>
        <taxon>Hypocreomycetidae</taxon>
        <taxon>Hypocreales</taxon>
        <taxon>Clavicipitaceae</taxon>
        <taxon>Moelleriella</taxon>
    </lineage>
</organism>
<dbReference type="InterPro" id="IPR036691">
    <property type="entry name" value="Endo/exonu/phosph_ase_sf"/>
</dbReference>
<keyword evidence="5" id="KW-0378">Hydrolase</keyword>
<accession>A0A162I7J5</accession>
<dbReference type="AlphaFoldDB" id="A0A162I7J5"/>
<name>A0A162I7J5_9HYPO</name>
<keyword evidence="5" id="KW-0255">Endonuclease</keyword>
<dbReference type="EMBL" id="AZGY01000024">
    <property type="protein sequence ID" value="KZZ89673.1"/>
    <property type="molecule type" value="Genomic_DNA"/>
</dbReference>
<keyword evidence="2" id="KW-1133">Transmembrane helix</keyword>
<keyword evidence="3" id="KW-0732">Signal</keyword>
<dbReference type="InterPro" id="IPR046985">
    <property type="entry name" value="IP5"/>
</dbReference>
<feature type="domain" description="Inositol polyphosphate-related phosphatase" evidence="4">
    <location>
        <begin position="4"/>
        <end position="409"/>
    </location>
</feature>
<dbReference type="Pfam" id="PF22669">
    <property type="entry name" value="Exo_endo_phos2"/>
    <property type="match status" value="1"/>
</dbReference>
<dbReference type="GO" id="GO:0004527">
    <property type="term" value="F:exonuclease activity"/>
    <property type="evidence" value="ECO:0007669"/>
    <property type="project" value="UniProtKB-KW"/>
</dbReference>
<dbReference type="SUPFAM" id="SSF56219">
    <property type="entry name" value="DNase I-like"/>
    <property type="match status" value="1"/>
</dbReference>
<evidence type="ECO:0000313" key="5">
    <source>
        <dbReference type="EMBL" id="KZZ89673.1"/>
    </source>
</evidence>
<keyword evidence="5" id="KW-0269">Exonuclease</keyword>
<keyword evidence="5" id="KW-0540">Nuclease</keyword>
<feature type="chain" id="PRO_5007835598" evidence="3">
    <location>
        <begin position="19"/>
        <end position="490"/>
    </location>
</feature>
<protein>
    <submittedName>
        <fullName evidence="5">Endonuclease/exonuclease/phosphatase</fullName>
    </submittedName>
</protein>
<sequence>MAPLAVDLLVLTFNCAAAFVNVAVFANHVHTAFVDNATALPDLVVLSLQELAPLSPSFIGDYFLHPYFSRFDDAVNLAARRHEGGSSAGPARAPVSATSNSADSDATGAKKPYTLLAAHNVGYTAVLLFARDPKRIQDLRDAQVGFGAAEMGNKGAVGLRMLYDVNGDGQQATELTFVATHLAAMEWNLPRRNANWAAIVRGMTFEDPKVVLQNASGGVGTESDRLLQDTAADDDDDDEDRSRARRRLHDISIYKPTSHLFVAGDLNYRISTTSPPPNAAFPSLDAASENFYPRFFPLDQLTRERTAGRTLHGLSEHEVKFPPTYKYNVLPKKAPTSDEDETEVPWEFAPHRYPGWTDRVLYLDVPSWVKKTQQADSPKMAVKAYNALPLMRTSDHRAVYLRIDVPLVSREEMIPPASLLREQASSSSTDPRLRLPVDVNPEAWTRRRAARRLELITGWSAFLWSTKEGAWVLATFLAVGIGSYWWLYKQ</sequence>
<feature type="region of interest" description="Disordered" evidence="1">
    <location>
        <begin position="216"/>
        <end position="243"/>
    </location>
</feature>
<dbReference type="InterPro" id="IPR000300">
    <property type="entry name" value="IPPc"/>
</dbReference>
<dbReference type="PANTHER" id="PTHR11200:SF286">
    <property type="entry name" value="5-PHOSPHATASE, PUTATIVE (AFU_ORTHOLOGUE AFUA_5G07600)-RELATED"/>
    <property type="match status" value="1"/>
</dbReference>
<keyword evidence="6" id="KW-1185">Reference proteome</keyword>
<gene>
    <name evidence="5" type="ORF">AAL_07566</name>
</gene>
<dbReference type="PANTHER" id="PTHR11200">
    <property type="entry name" value="INOSITOL 5-PHOSPHATASE"/>
    <property type="match status" value="1"/>
</dbReference>
<dbReference type="GO" id="GO:0004519">
    <property type="term" value="F:endonuclease activity"/>
    <property type="evidence" value="ECO:0007669"/>
    <property type="project" value="UniProtKB-KW"/>
</dbReference>
<proteinExistence type="predicted"/>
<dbReference type="SMART" id="SM00128">
    <property type="entry name" value="IPPc"/>
    <property type="match status" value="1"/>
</dbReference>
<feature type="signal peptide" evidence="3">
    <location>
        <begin position="1"/>
        <end position="18"/>
    </location>
</feature>
<dbReference type="STRING" id="1081109.A0A162I7J5"/>
<evidence type="ECO:0000256" key="3">
    <source>
        <dbReference type="SAM" id="SignalP"/>
    </source>
</evidence>
<evidence type="ECO:0000256" key="2">
    <source>
        <dbReference type="SAM" id="Phobius"/>
    </source>
</evidence>
<dbReference type="OrthoDB" id="62798at2759"/>
<dbReference type="GO" id="GO:0004439">
    <property type="term" value="F:phosphatidylinositol-4,5-bisphosphate 5-phosphatase activity"/>
    <property type="evidence" value="ECO:0007669"/>
    <property type="project" value="TreeGrafter"/>
</dbReference>
<evidence type="ECO:0000256" key="1">
    <source>
        <dbReference type="SAM" id="MobiDB-lite"/>
    </source>
</evidence>